<evidence type="ECO:0000313" key="8">
    <source>
        <dbReference type="Proteomes" id="UP000001918"/>
    </source>
</evidence>
<evidence type="ECO:0000256" key="3">
    <source>
        <dbReference type="ARBA" id="ARBA00023136"/>
    </source>
</evidence>
<feature type="domain" description="Penicillin-binding protein transpeptidase" evidence="4">
    <location>
        <begin position="376"/>
        <end position="631"/>
    </location>
</feature>
<dbReference type="InterPro" id="IPR001460">
    <property type="entry name" value="PCN-bd_Tpept"/>
</dbReference>
<comment type="subcellular location">
    <subcellularLocation>
        <location evidence="1">Membrane</location>
    </subcellularLocation>
</comment>
<dbReference type="SUPFAM" id="SSF56601">
    <property type="entry name" value="beta-lactamase/transpeptidase-like"/>
    <property type="match status" value="1"/>
</dbReference>
<keyword evidence="3" id="KW-0472">Membrane</keyword>
<dbReference type="Gene3D" id="3.40.710.10">
    <property type="entry name" value="DD-peptidase/beta-lactamase superfamily"/>
    <property type="match status" value="1"/>
</dbReference>
<dbReference type="InterPro" id="IPR012338">
    <property type="entry name" value="Beta-lactam/transpept-like"/>
</dbReference>
<dbReference type="AlphaFoldDB" id="D1AEY7"/>
<evidence type="ECO:0000313" key="7">
    <source>
        <dbReference type="EMBL" id="ACY99531.1"/>
    </source>
</evidence>
<dbReference type="Proteomes" id="UP000001918">
    <property type="component" value="Chromosome"/>
</dbReference>
<feature type="domain" description="NTF2-like N-terminal transpeptidase" evidence="6">
    <location>
        <begin position="42"/>
        <end position="163"/>
    </location>
</feature>
<dbReference type="Pfam" id="PF03717">
    <property type="entry name" value="PBP_dimer"/>
    <property type="match status" value="1"/>
</dbReference>
<dbReference type="STRING" id="471852.Tcur_4002"/>
<dbReference type="GO" id="GO:0071972">
    <property type="term" value="F:peptidoglycan L,D-transpeptidase activity"/>
    <property type="evidence" value="ECO:0007669"/>
    <property type="project" value="TreeGrafter"/>
</dbReference>
<dbReference type="GO" id="GO:0005886">
    <property type="term" value="C:plasma membrane"/>
    <property type="evidence" value="ECO:0007669"/>
    <property type="project" value="TreeGrafter"/>
</dbReference>
<dbReference type="HOGENOM" id="CLU_025328_0_0_11"/>
<dbReference type="GO" id="GO:0046677">
    <property type="term" value="P:response to antibiotic"/>
    <property type="evidence" value="ECO:0007669"/>
    <property type="project" value="InterPro"/>
</dbReference>
<dbReference type="Gene3D" id="3.30.1390.30">
    <property type="entry name" value="Penicillin-binding protein 2a, domain 3"/>
    <property type="match status" value="1"/>
</dbReference>
<keyword evidence="8" id="KW-1185">Reference proteome</keyword>
<proteinExistence type="inferred from homology"/>
<name>D1AEY7_THECD</name>
<reference evidence="7 8" key="1">
    <citation type="journal article" date="2011" name="Stand. Genomic Sci.">
        <title>Complete genome sequence of Thermomonospora curvata type strain (B9).</title>
        <authorList>
            <person name="Chertkov O."/>
            <person name="Sikorski J."/>
            <person name="Nolan M."/>
            <person name="Lapidus A."/>
            <person name="Lucas S."/>
            <person name="Del Rio T.G."/>
            <person name="Tice H."/>
            <person name="Cheng J.F."/>
            <person name="Goodwin L."/>
            <person name="Pitluck S."/>
            <person name="Liolios K."/>
            <person name="Ivanova N."/>
            <person name="Mavromatis K."/>
            <person name="Mikhailova N."/>
            <person name="Ovchinnikova G."/>
            <person name="Pati A."/>
            <person name="Chen A."/>
            <person name="Palaniappan K."/>
            <person name="Djao O.D."/>
            <person name="Land M."/>
            <person name="Hauser L."/>
            <person name="Chang Y.J."/>
            <person name="Jeffries C.D."/>
            <person name="Brettin T."/>
            <person name="Han C."/>
            <person name="Detter J.C."/>
            <person name="Rohde M."/>
            <person name="Goker M."/>
            <person name="Woyke T."/>
            <person name="Bristow J."/>
            <person name="Eisen J.A."/>
            <person name="Markowitz V."/>
            <person name="Hugenholtz P."/>
            <person name="Klenk H.P."/>
            <person name="Kyrpides N.C."/>
        </authorList>
    </citation>
    <scope>NUCLEOTIDE SEQUENCE [LARGE SCALE GENOMIC DNA]</scope>
    <source>
        <strain evidence="8">ATCC 19995 / DSM 43183 / JCM 3096 / KCTC 9072 / NBRC 15933 / NCIMB 10081 / Henssen B9</strain>
    </source>
</reference>
<dbReference type="InterPro" id="IPR050515">
    <property type="entry name" value="Beta-lactam/transpept"/>
</dbReference>
<dbReference type="GO" id="GO:0008658">
    <property type="term" value="F:penicillin binding"/>
    <property type="evidence" value="ECO:0007669"/>
    <property type="project" value="InterPro"/>
</dbReference>
<organism evidence="7 8">
    <name type="scientific">Thermomonospora curvata (strain ATCC 19995 / DSM 43183 / JCM 3096 / KCTC 9072 / NBRC 15933 / NCIMB 10081 / Henssen B9)</name>
    <dbReference type="NCBI Taxonomy" id="471852"/>
    <lineage>
        <taxon>Bacteria</taxon>
        <taxon>Bacillati</taxon>
        <taxon>Actinomycetota</taxon>
        <taxon>Actinomycetes</taxon>
        <taxon>Streptosporangiales</taxon>
        <taxon>Thermomonosporaceae</taxon>
        <taxon>Thermomonospora</taxon>
    </lineage>
</organism>
<evidence type="ECO:0000259" key="5">
    <source>
        <dbReference type="Pfam" id="PF03717"/>
    </source>
</evidence>
<dbReference type="KEGG" id="tcu:Tcur_4002"/>
<dbReference type="Pfam" id="PF00905">
    <property type="entry name" value="Transpeptidase"/>
    <property type="match status" value="1"/>
</dbReference>
<dbReference type="EMBL" id="CP001738">
    <property type="protein sequence ID" value="ACY99531.1"/>
    <property type="molecule type" value="Genomic_DNA"/>
</dbReference>
<feature type="domain" description="Penicillin-binding protein dimerisation" evidence="5">
    <location>
        <begin position="173"/>
        <end position="338"/>
    </location>
</feature>
<evidence type="ECO:0000256" key="1">
    <source>
        <dbReference type="ARBA" id="ARBA00004370"/>
    </source>
</evidence>
<dbReference type="SUPFAM" id="SSF56519">
    <property type="entry name" value="Penicillin binding protein dimerisation domain"/>
    <property type="match status" value="1"/>
</dbReference>
<dbReference type="InterPro" id="IPR007887">
    <property type="entry name" value="MecA_N"/>
</dbReference>
<dbReference type="PANTHER" id="PTHR30627">
    <property type="entry name" value="PEPTIDOGLYCAN D,D-TRANSPEPTIDASE"/>
    <property type="match status" value="1"/>
</dbReference>
<evidence type="ECO:0000259" key="6">
    <source>
        <dbReference type="Pfam" id="PF05223"/>
    </source>
</evidence>
<evidence type="ECO:0000259" key="4">
    <source>
        <dbReference type="Pfam" id="PF00905"/>
    </source>
</evidence>
<dbReference type="Pfam" id="PF05223">
    <property type="entry name" value="MecA_N"/>
    <property type="match status" value="1"/>
</dbReference>
<dbReference type="PANTHER" id="PTHR30627:SF24">
    <property type="entry name" value="PENICILLIN-BINDING PROTEIN 4B"/>
    <property type="match status" value="1"/>
</dbReference>
<evidence type="ECO:0000256" key="2">
    <source>
        <dbReference type="ARBA" id="ARBA00007171"/>
    </source>
</evidence>
<sequence>MKRDPRAVRRARVRKVISLTAGGALLAGSAFAFFIDYAEASAMPAVRDFLIAWQVGNYKAAAERTVGADPRLVARALSQVRDQLDAASMKLGLGLSSSAGGEASDVIVRNGNEATARFSVTIDLGENGEPFSYAGQMRLRRVDGKWRVVWSPSLIHPQLSEGQRLAVVTETQQRGDVKDSRGRSLLRKVPADVIGVYPGRLRDPRRTIGQLVAAATDADGRRLDAERLLGRVRSAPPETFLPLLMLSRAEHADLILRLRRIPGLYVESILAPVEPARAAELVGTLGPATDDRLQRVGAPYQPGDTIGVSGIQFLHQRHLAGTPTVKVVAVDATGEQQKVLAEWRGRDPQPVSVSLDSRWQDRAEAALARLPVPASMAVVRANNGEVLAVANHRTGGRNQAMEGKYPPGLTFGIVTAEALLKSGMSGQDKTECPATATVGGRQFTNPGGGRADNTFQFHFGFSCATTLASLSTRIDGATLVQEAARFGFGKDWQLSVPAFSGHVPMPANDAEKAAIAIGEGPVRVSPLGMALTAAAVDAGLWRPPLLMRSPQDAQTIQPQPLDAVPAGDLKLMMQRAVHSGTARAARVPGPVAVHGVVATVDYQEGGRPRTVSWFVGFRGDIAFAIAIEGKVSAASVAARFLAG</sequence>
<dbReference type="eggNOG" id="COG0768">
    <property type="taxonomic scope" value="Bacteria"/>
</dbReference>
<accession>D1AEY7</accession>
<comment type="similarity">
    <text evidence="2">Belongs to the transpeptidase family.</text>
</comment>
<dbReference type="InterPro" id="IPR036138">
    <property type="entry name" value="PBP_dimer_sf"/>
</dbReference>
<dbReference type="OrthoDB" id="5241017at2"/>
<gene>
    <name evidence="7" type="ordered locus">Tcur_4002</name>
</gene>
<dbReference type="InterPro" id="IPR005311">
    <property type="entry name" value="PBP_dimer"/>
</dbReference>
<protein>
    <submittedName>
        <fullName evidence="7">NTF2 domain protein transpeptidase</fullName>
    </submittedName>
</protein>
<dbReference type="Gene3D" id="3.90.1310.10">
    <property type="entry name" value="Penicillin-binding protein 2a (Domain 2)"/>
    <property type="match status" value="1"/>
</dbReference>
<dbReference type="GO" id="GO:0071555">
    <property type="term" value="P:cell wall organization"/>
    <property type="evidence" value="ECO:0007669"/>
    <property type="project" value="TreeGrafter"/>
</dbReference>